<protein>
    <submittedName>
        <fullName evidence="3">Transporter substrate-binding domain-containing protein</fullName>
    </submittedName>
</protein>
<reference evidence="3" key="1">
    <citation type="submission" date="2019-12" db="EMBL/GenBank/DDBJ databases">
        <title>Novel species isolated from a subtropical stream in China.</title>
        <authorList>
            <person name="Lu H."/>
        </authorList>
    </citation>
    <scope>NUCLEOTIDE SEQUENCE [LARGE SCALE GENOMIC DNA]</scope>
    <source>
        <strain evidence="3">FT81W</strain>
    </source>
</reference>
<feature type="domain" description="Solute-binding protein family 3/N-terminal" evidence="2">
    <location>
        <begin position="15"/>
        <end position="241"/>
    </location>
</feature>
<dbReference type="InterPro" id="IPR001638">
    <property type="entry name" value="Solute-binding_3/MltF_N"/>
</dbReference>
<dbReference type="SUPFAM" id="SSF53850">
    <property type="entry name" value="Periplasmic binding protein-like II"/>
    <property type="match status" value="1"/>
</dbReference>
<proteinExistence type="predicted"/>
<keyword evidence="1" id="KW-0732">Signal</keyword>
<organism evidence="3 4">
    <name type="scientific">Duganella vulcania</name>
    <dbReference type="NCBI Taxonomy" id="2692166"/>
    <lineage>
        <taxon>Bacteria</taxon>
        <taxon>Pseudomonadati</taxon>
        <taxon>Pseudomonadota</taxon>
        <taxon>Betaproteobacteria</taxon>
        <taxon>Burkholderiales</taxon>
        <taxon>Oxalobacteraceae</taxon>
        <taxon>Telluria group</taxon>
        <taxon>Duganella</taxon>
    </lineage>
</organism>
<evidence type="ECO:0000313" key="4">
    <source>
        <dbReference type="Proteomes" id="UP000447355"/>
    </source>
</evidence>
<accession>A0A845GJ81</accession>
<dbReference type="PANTHER" id="PTHR35936">
    <property type="entry name" value="MEMBRANE-BOUND LYTIC MUREIN TRANSGLYCOSYLASE F"/>
    <property type="match status" value="1"/>
</dbReference>
<evidence type="ECO:0000259" key="2">
    <source>
        <dbReference type="SMART" id="SM00062"/>
    </source>
</evidence>
<dbReference type="RefSeq" id="WP_161082693.1">
    <property type="nucleotide sequence ID" value="NZ_WWCX01000005.1"/>
</dbReference>
<dbReference type="AlphaFoldDB" id="A0A845GJ81"/>
<evidence type="ECO:0000256" key="1">
    <source>
        <dbReference type="ARBA" id="ARBA00022729"/>
    </source>
</evidence>
<dbReference type="EMBL" id="WWCX01000005">
    <property type="protein sequence ID" value="MYM93465.1"/>
    <property type="molecule type" value="Genomic_DNA"/>
</dbReference>
<dbReference type="Pfam" id="PF00497">
    <property type="entry name" value="SBP_bac_3"/>
    <property type="match status" value="1"/>
</dbReference>
<comment type="caution">
    <text evidence="3">The sequence shown here is derived from an EMBL/GenBank/DDBJ whole genome shotgun (WGS) entry which is preliminary data.</text>
</comment>
<evidence type="ECO:0000313" key="3">
    <source>
        <dbReference type="EMBL" id="MYM93465.1"/>
    </source>
</evidence>
<sequence length="252" mass="28493">MPALAHAEPESGEHTLILAVNKMLPWITEEDGVYGGAYTEIARELARRAGLTLQIKSCPLKRCQFMLEQGTADIMIGLRETPRRDTFLYFLQTPYRERSADRVFYVRKDGNVTINDYADIAPLRIGTKWGAEYLRRFDRDWSVQRDPAKDMEANFRKLVLGRIDAVLIPEDQGDALVSALHMDGQLEKAAFRMPSDGQPRSIAVSRASVSPERLAALETAMHDMHKAGALTAIYKRYYYDAYHIPQGTGLVK</sequence>
<dbReference type="Proteomes" id="UP000447355">
    <property type="component" value="Unassembled WGS sequence"/>
</dbReference>
<name>A0A845GJ81_9BURK</name>
<dbReference type="SMART" id="SM00062">
    <property type="entry name" value="PBPb"/>
    <property type="match status" value="1"/>
</dbReference>
<dbReference type="PANTHER" id="PTHR35936:SF25">
    <property type="entry name" value="ABC TRANSPORTER SUBSTRATE-BINDING PROTEIN"/>
    <property type="match status" value="1"/>
</dbReference>
<gene>
    <name evidence="3" type="ORF">GTP90_06290</name>
</gene>
<dbReference type="Gene3D" id="3.40.190.10">
    <property type="entry name" value="Periplasmic binding protein-like II"/>
    <property type="match status" value="2"/>
</dbReference>